<feature type="transmembrane region" description="Helical" evidence="6">
    <location>
        <begin position="337"/>
        <end position="359"/>
    </location>
</feature>
<comment type="caution">
    <text evidence="8">The sequence shown here is derived from an EMBL/GenBank/DDBJ whole genome shotgun (WGS) entry which is preliminary data.</text>
</comment>
<dbReference type="AlphaFoldDB" id="A0ABC9GT74"/>
<dbReference type="Proteomes" id="UP001497457">
    <property type="component" value="Unassembled WGS sequence"/>
</dbReference>
<evidence type="ECO:0000313" key="9">
    <source>
        <dbReference type="EMBL" id="CAM0145817.1"/>
    </source>
</evidence>
<evidence type="ECO:0000256" key="4">
    <source>
        <dbReference type="ARBA" id="ARBA00022989"/>
    </source>
</evidence>
<evidence type="ECO:0000256" key="6">
    <source>
        <dbReference type="RuleBase" id="RU004914"/>
    </source>
</evidence>
<gene>
    <name evidence="8" type="ORF">URODEC1_LOCUS119478</name>
    <name evidence="9" type="ORF">URODEC1_LOCUS119480</name>
</gene>
<dbReference type="PANTHER" id="PTHR11206">
    <property type="entry name" value="MULTIDRUG RESISTANCE PROTEIN"/>
    <property type="match status" value="1"/>
</dbReference>
<dbReference type="InterPro" id="IPR045069">
    <property type="entry name" value="MATE_euk"/>
</dbReference>
<feature type="region of interest" description="Disordered" evidence="7">
    <location>
        <begin position="1"/>
        <end position="23"/>
    </location>
</feature>
<feature type="transmembrane region" description="Helical" evidence="6">
    <location>
        <begin position="41"/>
        <end position="63"/>
    </location>
</feature>
<dbReference type="NCBIfam" id="TIGR00797">
    <property type="entry name" value="matE"/>
    <property type="match status" value="1"/>
</dbReference>
<dbReference type="Pfam" id="PF01554">
    <property type="entry name" value="MatE"/>
    <property type="match status" value="2"/>
</dbReference>
<dbReference type="CDD" id="cd13132">
    <property type="entry name" value="MATE_eukaryotic"/>
    <property type="match status" value="1"/>
</dbReference>
<sequence length="484" mass="51216">MVHEQAGTADCEPHLPPPPPADDGCLQGPAAVAEMKRLLRLAGPIAASCFLENAAILMSLMFVGHLGKLNLAGASLAIAITNATGRNIIIGMSTALDTLCGQAFGAGQYHLLGIYKQRGMLVIGLACVPFAFVWAFAGEILAVLLRQDRAVAAEAGAYARWLIPSIFLSVPLQCHVRFLQAQSLVLPAMASSGATALCNAALCWALVYKAGMGSKGAALANAISSALNLVMLALYVRMSSACRRTWNGFSMEAFKELRPFAALAVPSGLMICLEFWASQIVVLLSGLLPNPQLETSVLAICLDSAILLFMIPLGLTYSVSTRVSNELGAGQPQAAKLAAKVVMCIALSSGFTLTLAMILLRNVWGHMYSSDREVLAYFAKMLPVVGISFFMDSINGTLSGVITGCGNQKIGAAINLGAFYLAGIPVSALLAFVFHMNGKGLWLGIVCGGLTKVIFFASIVWFTDWNKETVKAKDRLFGSSLRVS</sequence>
<name>A0ABC9GT74_9POAL</name>
<evidence type="ECO:0000256" key="3">
    <source>
        <dbReference type="ARBA" id="ARBA00022692"/>
    </source>
</evidence>
<keyword evidence="3 6" id="KW-0812">Transmembrane</keyword>
<reference evidence="8" key="1">
    <citation type="submission" date="2024-10" db="EMBL/GenBank/DDBJ databases">
        <authorList>
            <person name="Ryan C."/>
        </authorList>
    </citation>
    <scope>NUCLEOTIDE SEQUENCE [LARGE SCALE GENOMIC DNA]</scope>
</reference>
<organism evidence="8 10">
    <name type="scientific">Urochloa decumbens</name>
    <dbReference type="NCBI Taxonomy" id="240449"/>
    <lineage>
        <taxon>Eukaryota</taxon>
        <taxon>Viridiplantae</taxon>
        <taxon>Streptophyta</taxon>
        <taxon>Embryophyta</taxon>
        <taxon>Tracheophyta</taxon>
        <taxon>Spermatophyta</taxon>
        <taxon>Magnoliopsida</taxon>
        <taxon>Liliopsida</taxon>
        <taxon>Poales</taxon>
        <taxon>Poaceae</taxon>
        <taxon>PACMAD clade</taxon>
        <taxon>Panicoideae</taxon>
        <taxon>Panicodae</taxon>
        <taxon>Paniceae</taxon>
        <taxon>Melinidinae</taxon>
        <taxon>Urochloa</taxon>
    </lineage>
</organism>
<feature type="transmembrane region" description="Helical" evidence="6">
    <location>
        <begin position="219"/>
        <end position="236"/>
    </location>
</feature>
<accession>A0ABC9GT74</accession>
<comment type="subcellular location">
    <subcellularLocation>
        <location evidence="1">Membrane</location>
        <topology evidence="1">Multi-pass membrane protein</topology>
    </subcellularLocation>
</comment>
<keyword evidence="5 6" id="KW-0472">Membrane</keyword>
<dbReference type="EMBL" id="CAXIPR030000355">
    <property type="protein sequence ID" value="CAM0145817.1"/>
    <property type="molecule type" value="Genomic_DNA"/>
</dbReference>
<feature type="transmembrane region" description="Helical" evidence="6">
    <location>
        <begin position="257"/>
        <end position="277"/>
    </location>
</feature>
<evidence type="ECO:0000256" key="5">
    <source>
        <dbReference type="ARBA" id="ARBA00023136"/>
    </source>
</evidence>
<comment type="similarity">
    <text evidence="2 6">Belongs to the multi antimicrobial extrusion (MATE) (TC 2.A.66.1) family.</text>
</comment>
<keyword evidence="4 6" id="KW-1133">Transmembrane helix</keyword>
<evidence type="ECO:0000313" key="10">
    <source>
        <dbReference type="Proteomes" id="UP001497457"/>
    </source>
</evidence>
<dbReference type="EMBL" id="CAXIPR030000355">
    <property type="protein sequence ID" value="CAM0145815.1"/>
    <property type="molecule type" value="Genomic_DNA"/>
</dbReference>
<dbReference type="InterPro" id="IPR002528">
    <property type="entry name" value="MATE_fam"/>
</dbReference>
<feature type="transmembrane region" description="Helical" evidence="6">
    <location>
        <begin position="374"/>
        <end position="391"/>
    </location>
</feature>
<feature type="transmembrane region" description="Helical" evidence="6">
    <location>
        <begin position="121"/>
        <end position="145"/>
    </location>
</feature>
<evidence type="ECO:0000256" key="2">
    <source>
        <dbReference type="ARBA" id="ARBA00010199"/>
    </source>
</evidence>
<keyword evidence="10" id="KW-1185">Reference proteome</keyword>
<evidence type="ECO:0000256" key="7">
    <source>
        <dbReference type="SAM" id="MobiDB-lite"/>
    </source>
</evidence>
<feature type="transmembrane region" description="Helical" evidence="6">
    <location>
        <begin position="184"/>
        <end position="207"/>
    </location>
</feature>
<protein>
    <recommendedName>
        <fullName evidence="6">Protein DETOXIFICATION</fullName>
    </recommendedName>
    <alternativeName>
        <fullName evidence="6">Multidrug and toxic compound extrusion protein</fullName>
    </alternativeName>
</protein>
<feature type="transmembrane region" description="Helical" evidence="6">
    <location>
        <begin position="412"/>
        <end position="434"/>
    </location>
</feature>
<dbReference type="GO" id="GO:0016020">
    <property type="term" value="C:membrane"/>
    <property type="evidence" value="ECO:0007669"/>
    <property type="project" value="UniProtKB-SubCell"/>
</dbReference>
<evidence type="ECO:0000256" key="1">
    <source>
        <dbReference type="ARBA" id="ARBA00004141"/>
    </source>
</evidence>
<evidence type="ECO:0000313" key="8">
    <source>
        <dbReference type="EMBL" id="CAM0145815.1"/>
    </source>
</evidence>
<proteinExistence type="inferred from homology"/>
<feature type="transmembrane region" description="Helical" evidence="6">
    <location>
        <begin position="440"/>
        <end position="463"/>
    </location>
</feature>
<feature type="transmembrane region" description="Helical" evidence="6">
    <location>
        <begin position="297"/>
        <end position="317"/>
    </location>
</feature>